<dbReference type="AlphaFoldDB" id="A0A1I7XW07"/>
<sequence length="68" mass="7391">MAFISALSATVLLHLHVAYKKNWILDWASSTFTYIMWINALLAIAAAIAMTGCLIAAGIKQQTLTHEG</sequence>
<evidence type="ECO:0000313" key="3">
    <source>
        <dbReference type="WBParaSite" id="Hba_21562"/>
    </source>
</evidence>
<protein>
    <submittedName>
        <fullName evidence="3">MARVEL domain-containing protein</fullName>
    </submittedName>
</protein>
<dbReference type="Proteomes" id="UP000095283">
    <property type="component" value="Unplaced"/>
</dbReference>
<organism evidence="2 3">
    <name type="scientific">Heterorhabditis bacteriophora</name>
    <name type="common">Entomopathogenic nematode worm</name>
    <dbReference type="NCBI Taxonomy" id="37862"/>
    <lineage>
        <taxon>Eukaryota</taxon>
        <taxon>Metazoa</taxon>
        <taxon>Ecdysozoa</taxon>
        <taxon>Nematoda</taxon>
        <taxon>Chromadorea</taxon>
        <taxon>Rhabditida</taxon>
        <taxon>Rhabditina</taxon>
        <taxon>Rhabditomorpha</taxon>
        <taxon>Strongyloidea</taxon>
        <taxon>Heterorhabditidae</taxon>
        <taxon>Heterorhabditis</taxon>
    </lineage>
</organism>
<keyword evidence="1" id="KW-0812">Transmembrane</keyword>
<feature type="transmembrane region" description="Helical" evidence="1">
    <location>
        <begin position="34"/>
        <end position="59"/>
    </location>
</feature>
<accession>A0A1I7XW07</accession>
<proteinExistence type="predicted"/>
<name>A0A1I7XW07_HETBA</name>
<evidence type="ECO:0000313" key="2">
    <source>
        <dbReference type="Proteomes" id="UP000095283"/>
    </source>
</evidence>
<keyword evidence="1" id="KW-0472">Membrane</keyword>
<evidence type="ECO:0000256" key="1">
    <source>
        <dbReference type="SAM" id="Phobius"/>
    </source>
</evidence>
<keyword evidence="1" id="KW-1133">Transmembrane helix</keyword>
<dbReference type="WBParaSite" id="Hba_21562">
    <property type="protein sequence ID" value="Hba_21562"/>
    <property type="gene ID" value="Hba_21562"/>
</dbReference>
<reference evidence="3" key="1">
    <citation type="submission" date="2016-11" db="UniProtKB">
        <authorList>
            <consortium name="WormBaseParasite"/>
        </authorList>
    </citation>
    <scope>IDENTIFICATION</scope>
</reference>
<keyword evidence="2" id="KW-1185">Reference proteome</keyword>